<sequence length="78" mass="8955">MADALEQFRELQKITKGPRCAYQTLDLNEADLQALNEALGSASITNKTIQKWLQARSQVWVYYNIARHRRGDCRCANV</sequence>
<accession>A0A6J7X1F3</accession>
<evidence type="ECO:0000313" key="1">
    <source>
        <dbReference type="EMBL" id="CAB5224277.1"/>
    </source>
</evidence>
<reference evidence="1" key="1">
    <citation type="submission" date="2020-05" db="EMBL/GenBank/DDBJ databases">
        <authorList>
            <person name="Chiriac C."/>
            <person name="Salcher M."/>
            <person name="Ghai R."/>
            <person name="Kavagutti S V."/>
        </authorList>
    </citation>
    <scope>NUCLEOTIDE SEQUENCE</scope>
</reference>
<protein>
    <submittedName>
        <fullName evidence="1">Uncharacterized protein</fullName>
    </submittedName>
</protein>
<dbReference type="EMBL" id="LR798333">
    <property type="protein sequence ID" value="CAB5224277.1"/>
    <property type="molecule type" value="Genomic_DNA"/>
</dbReference>
<name>A0A6J7X1F3_9CAUD</name>
<proteinExistence type="predicted"/>
<gene>
    <name evidence="1" type="ORF">UFOVP394_43</name>
</gene>
<organism evidence="1">
    <name type="scientific">uncultured Caudovirales phage</name>
    <dbReference type="NCBI Taxonomy" id="2100421"/>
    <lineage>
        <taxon>Viruses</taxon>
        <taxon>Duplodnaviria</taxon>
        <taxon>Heunggongvirae</taxon>
        <taxon>Uroviricota</taxon>
        <taxon>Caudoviricetes</taxon>
        <taxon>Peduoviridae</taxon>
        <taxon>Maltschvirus</taxon>
        <taxon>Maltschvirus maltsch</taxon>
    </lineage>
</organism>